<dbReference type="EnsemblMetazoa" id="CLYHEMT017526.1">
    <property type="protein sequence ID" value="CLYHEMP017526.1"/>
    <property type="gene ID" value="CLYHEMG017526"/>
</dbReference>
<organism evidence="2 3">
    <name type="scientific">Clytia hemisphaerica</name>
    <dbReference type="NCBI Taxonomy" id="252671"/>
    <lineage>
        <taxon>Eukaryota</taxon>
        <taxon>Metazoa</taxon>
        <taxon>Cnidaria</taxon>
        <taxon>Hydrozoa</taxon>
        <taxon>Hydroidolina</taxon>
        <taxon>Leptothecata</taxon>
        <taxon>Obeliida</taxon>
        <taxon>Clytiidae</taxon>
        <taxon>Clytia</taxon>
    </lineage>
</organism>
<dbReference type="GO" id="GO:0003677">
    <property type="term" value="F:DNA binding"/>
    <property type="evidence" value="ECO:0007669"/>
    <property type="project" value="InterPro"/>
</dbReference>
<sequence>MGIGTKTCKSCNKTVASAKKVCDCGHVFLEKKKRGFQESPIVITSDRLRSSREPDEDDGRPIRAKKHKYQDSDFIYSAGTSTSTKPQQAESGESTLNKTTYYQGEKLYPKRDRTKTSKFEKLFSNNLKQSDAQLQLSGDNNSIQEAEQSNAIDGGETGARKFDTFARKTFTGVDNMLREIGSDGEFSGTKLDRINNENEIDGGSTTLESEEILELSSDELLLQNIEACIEIVKDESKKIPLPTLSELSQDSSNSESEDIVEDDVCLTRVKIPKYIRKLMIKSRAELREDDDDVPLSHLMKNGPFLSGATIKDGKLKRPVGRPRKYPIVVDKIKRPVGRPRKEKTENKIEAKIGQPPKKKRGRPATAVPPLYGFFHDPYAALFDDDDDNDRDPDYKSPTKTLTSPMGNRSLERSVKRNFLSPNNMMSERMYQEIYQMDAGEDQHWVSQQSRVPAEKKELYSHILEEINRRIVSQQAFFVSLG</sequence>
<dbReference type="GeneID" id="136813690"/>
<evidence type="ECO:0000313" key="2">
    <source>
        <dbReference type="EnsemblMetazoa" id="CLYHEMP017526.1"/>
    </source>
</evidence>
<feature type="region of interest" description="Disordered" evidence="1">
    <location>
        <begin position="338"/>
        <end position="363"/>
    </location>
</feature>
<feature type="compositionally biased region" description="Polar residues" evidence="1">
    <location>
        <begin position="397"/>
        <end position="406"/>
    </location>
</feature>
<name>A0A7M5X4B0_9CNID</name>
<feature type="region of interest" description="Disordered" evidence="1">
    <location>
        <begin position="39"/>
        <end position="105"/>
    </location>
</feature>
<dbReference type="InterPro" id="IPR017956">
    <property type="entry name" value="AT_hook_DNA-bd_motif"/>
</dbReference>
<keyword evidence="3" id="KW-1185">Reference proteome</keyword>
<proteinExistence type="predicted"/>
<dbReference type="Proteomes" id="UP000594262">
    <property type="component" value="Unplaced"/>
</dbReference>
<dbReference type="AlphaFoldDB" id="A0A7M5X4B0"/>
<dbReference type="OrthoDB" id="3981134at2759"/>
<feature type="compositionally biased region" description="Polar residues" evidence="1">
    <location>
        <begin position="78"/>
        <end position="102"/>
    </location>
</feature>
<dbReference type="PRINTS" id="PR00929">
    <property type="entry name" value="ATHOOK"/>
</dbReference>
<accession>A0A7M5X4B0</accession>
<dbReference type="RefSeq" id="XP_066926289.1">
    <property type="nucleotide sequence ID" value="XM_067070188.1"/>
</dbReference>
<evidence type="ECO:0000256" key="1">
    <source>
        <dbReference type="SAM" id="MobiDB-lite"/>
    </source>
</evidence>
<reference evidence="2" key="1">
    <citation type="submission" date="2021-01" db="UniProtKB">
        <authorList>
            <consortium name="EnsemblMetazoa"/>
        </authorList>
    </citation>
    <scope>IDENTIFICATION</scope>
</reference>
<feature type="region of interest" description="Disordered" evidence="1">
    <location>
        <begin position="382"/>
        <end position="406"/>
    </location>
</feature>
<protein>
    <submittedName>
        <fullName evidence="2">Uncharacterized protein</fullName>
    </submittedName>
</protein>
<dbReference type="SMART" id="SM00384">
    <property type="entry name" value="AT_hook"/>
    <property type="match status" value="3"/>
</dbReference>
<evidence type="ECO:0000313" key="3">
    <source>
        <dbReference type="Proteomes" id="UP000594262"/>
    </source>
</evidence>